<evidence type="ECO:0000256" key="2">
    <source>
        <dbReference type="ARBA" id="ARBA00023004"/>
    </source>
</evidence>
<sequence>SVLSWMEQKAVSILWSLLALGVKGIYLGPVAPAWVNDDIMAVLTKEFDIRLISEPKRDIDEALGATIAL</sequence>
<dbReference type="Gene3D" id="3.40.50.2030">
    <property type="match status" value="1"/>
</dbReference>
<dbReference type="PANTHER" id="PTHR30109">
    <property type="entry name" value="HYDROXYLAMINE REDUCTASE"/>
    <property type="match status" value="1"/>
</dbReference>
<dbReference type="GO" id="GO:0046872">
    <property type="term" value="F:metal ion binding"/>
    <property type="evidence" value="ECO:0007669"/>
    <property type="project" value="UniProtKB-KW"/>
</dbReference>
<dbReference type="GO" id="GO:0004601">
    <property type="term" value="F:peroxidase activity"/>
    <property type="evidence" value="ECO:0007669"/>
    <property type="project" value="TreeGrafter"/>
</dbReference>
<dbReference type="GO" id="GO:0042542">
    <property type="term" value="P:response to hydrogen peroxide"/>
    <property type="evidence" value="ECO:0007669"/>
    <property type="project" value="TreeGrafter"/>
</dbReference>
<keyword evidence="3" id="KW-0411">Iron-sulfur</keyword>
<gene>
    <name evidence="4" type="ORF">LCGC14_2822050</name>
</gene>
<feature type="non-terminal residue" evidence="4">
    <location>
        <position position="1"/>
    </location>
</feature>
<dbReference type="EMBL" id="LAZR01053515">
    <property type="protein sequence ID" value="KKK80583.1"/>
    <property type="molecule type" value="Genomic_DNA"/>
</dbReference>
<dbReference type="InterPro" id="IPR016099">
    <property type="entry name" value="Prismane-like_a/b-sand"/>
</dbReference>
<keyword evidence="2" id="KW-0408">Iron</keyword>
<evidence type="ECO:0000256" key="1">
    <source>
        <dbReference type="ARBA" id="ARBA00022723"/>
    </source>
</evidence>
<keyword evidence="1" id="KW-0479">Metal-binding</keyword>
<dbReference type="GO" id="GO:0050418">
    <property type="term" value="F:hydroxylamine reductase activity"/>
    <property type="evidence" value="ECO:0007669"/>
    <property type="project" value="TreeGrafter"/>
</dbReference>
<dbReference type="InterPro" id="IPR004137">
    <property type="entry name" value="HCP/CODH"/>
</dbReference>
<proteinExistence type="predicted"/>
<dbReference type="GO" id="GO:0051536">
    <property type="term" value="F:iron-sulfur cluster binding"/>
    <property type="evidence" value="ECO:0007669"/>
    <property type="project" value="UniProtKB-KW"/>
</dbReference>
<evidence type="ECO:0000256" key="3">
    <source>
        <dbReference type="ARBA" id="ARBA00023014"/>
    </source>
</evidence>
<protein>
    <recommendedName>
        <fullName evidence="5">Hydroxylamine reductase</fullName>
    </recommendedName>
</protein>
<dbReference type="Pfam" id="PF03063">
    <property type="entry name" value="Prismane"/>
    <property type="match status" value="1"/>
</dbReference>
<comment type="caution">
    <text evidence="4">The sequence shown here is derived from an EMBL/GenBank/DDBJ whole genome shotgun (WGS) entry which is preliminary data.</text>
</comment>
<dbReference type="SUPFAM" id="SSF56821">
    <property type="entry name" value="Prismane protein-like"/>
    <property type="match status" value="1"/>
</dbReference>
<dbReference type="PANTHER" id="PTHR30109:SF0">
    <property type="entry name" value="HYDROXYLAMINE REDUCTASE"/>
    <property type="match status" value="1"/>
</dbReference>
<reference evidence="4" key="1">
    <citation type="journal article" date="2015" name="Nature">
        <title>Complex archaea that bridge the gap between prokaryotes and eukaryotes.</title>
        <authorList>
            <person name="Spang A."/>
            <person name="Saw J.H."/>
            <person name="Jorgensen S.L."/>
            <person name="Zaremba-Niedzwiedzka K."/>
            <person name="Martijn J."/>
            <person name="Lind A.E."/>
            <person name="van Eijk R."/>
            <person name="Schleper C."/>
            <person name="Guy L."/>
            <person name="Ettema T.J."/>
        </authorList>
    </citation>
    <scope>NUCLEOTIDE SEQUENCE</scope>
</reference>
<evidence type="ECO:0008006" key="5">
    <source>
        <dbReference type="Google" id="ProtNLM"/>
    </source>
</evidence>
<dbReference type="InterPro" id="IPR011254">
    <property type="entry name" value="Prismane-like_sf"/>
</dbReference>
<organism evidence="4">
    <name type="scientific">marine sediment metagenome</name>
    <dbReference type="NCBI Taxonomy" id="412755"/>
    <lineage>
        <taxon>unclassified sequences</taxon>
        <taxon>metagenomes</taxon>
        <taxon>ecological metagenomes</taxon>
    </lineage>
</organism>
<accession>A0A0F8YGI7</accession>
<dbReference type="AlphaFoldDB" id="A0A0F8YGI7"/>
<evidence type="ECO:0000313" key="4">
    <source>
        <dbReference type="EMBL" id="KKK80583.1"/>
    </source>
</evidence>
<name>A0A0F8YGI7_9ZZZZ</name>